<accession>X6P671</accession>
<dbReference type="SUPFAM" id="SSF46785">
    <property type="entry name" value="Winged helix' DNA-binding domain"/>
    <property type="match status" value="1"/>
</dbReference>
<sequence length="278" mass="32175">MYIYTYTCIFCNFFFFVTASHEHTCLHAHVHVHAIEIVDWLLNETRTSRMKCVRLAQQMMNQQWIKPYNHNNNNDNNNNNNNNNNGNDKNEKMTLMFEDRGTAFYVLTKYTTDQVSKENKTRKTQKKTKLKSFDLEIRMLYALVYVLLFVALMAGSLFSSLYMSYRGLGEIERTLKPAHNVSSTHVVNVLTRFLSVPNQFLQLTVGGLYTGDLQADLTNDTNGSSDAFLLQFRRFRNAEDIFAVGVYNQNTSIMVRSKRIVPCDAVVQACHVSSFFYQ</sequence>
<dbReference type="AlphaFoldDB" id="X6P671"/>
<feature type="chain" id="PRO_5004977261" evidence="3">
    <location>
        <begin position="20"/>
        <end position="278"/>
    </location>
</feature>
<keyword evidence="5" id="KW-1185">Reference proteome</keyword>
<evidence type="ECO:0000313" key="5">
    <source>
        <dbReference type="Proteomes" id="UP000023152"/>
    </source>
</evidence>
<feature type="signal peptide" evidence="3">
    <location>
        <begin position="1"/>
        <end position="19"/>
    </location>
</feature>
<dbReference type="Proteomes" id="UP000023152">
    <property type="component" value="Unassembled WGS sequence"/>
</dbReference>
<dbReference type="InterPro" id="IPR036388">
    <property type="entry name" value="WH-like_DNA-bd_sf"/>
</dbReference>
<organism evidence="4 5">
    <name type="scientific">Reticulomyxa filosa</name>
    <dbReference type="NCBI Taxonomy" id="46433"/>
    <lineage>
        <taxon>Eukaryota</taxon>
        <taxon>Sar</taxon>
        <taxon>Rhizaria</taxon>
        <taxon>Retaria</taxon>
        <taxon>Foraminifera</taxon>
        <taxon>Monothalamids</taxon>
        <taxon>Reticulomyxidae</taxon>
        <taxon>Reticulomyxa</taxon>
    </lineage>
</organism>
<protein>
    <submittedName>
        <fullName evidence="4">Uncharacterized protein</fullName>
    </submittedName>
</protein>
<feature type="region of interest" description="Disordered" evidence="1">
    <location>
        <begin position="66"/>
        <end position="91"/>
    </location>
</feature>
<reference evidence="4 5" key="1">
    <citation type="journal article" date="2013" name="Curr. Biol.">
        <title>The Genome of the Foraminiferan Reticulomyxa filosa.</title>
        <authorList>
            <person name="Glockner G."/>
            <person name="Hulsmann N."/>
            <person name="Schleicher M."/>
            <person name="Noegel A.A."/>
            <person name="Eichinger L."/>
            <person name="Gallinger C."/>
            <person name="Pawlowski J."/>
            <person name="Sierra R."/>
            <person name="Euteneuer U."/>
            <person name="Pillet L."/>
            <person name="Moustafa A."/>
            <person name="Platzer M."/>
            <person name="Groth M."/>
            <person name="Szafranski K."/>
            <person name="Schliwa M."/>
        </authorList>
    </citation>
    <scope>NUCLEOTIDE SEQUENCE [LARGE SCALE GENOMIC DNA]</scope>
</reference>
<keyword evidence="2" id="KW-0812">Transmembrane</keyword>
<dbReference type="EMBL" id="ASPP01003195">
    <property type="protein sequence ID" value="ETO33691.1"/>
    <property type="molecule type" value="Genomic_DNA"/>
</dbReference>
<keyword evidence="2" id="KW-0472">Membrane</keyword>
<feature type="compositionally biased region" description="Low complexity" evidence="1">
    <location>
        <begin position="69"/>
        <end position="87"/>
    </location>
</feature>
<gene>
    <name evidence="4" type="ORF">RFI_03410</name>
</gene>
<dbReference type="Gene3D" id="1.10.10.10">
    <property type="entry name" value="Winged helix-like DNA-binding domain superfamily/Winged helix DNA-binding domain"/>
    <property type="match status" value="1"/>
</dbReference>
<feature type="transmembrane region" description="Helical" evidence="2">
    <location>
        <begin position="139"/>
        <end position="163"/>
    </location>
</feature>
<dbReference type="InterPro" id="IPR036390">
    <property type="entry name" value="WH_DNA-bd_sf"/>
</dbReference>
<evidence type="ECO:0000313" key="4">
    <source>
        <dbReference type="EMBL" id="ETO33691.1"/>
    </source>
</evidence>
<evidence type="ECO:0000256" key="3">
    <source>
        <dbReference type="SAM" id="SignalP"/>
    </source>
</evidence>
<comment type="caution">
    <text evidence="4">The sequence shown here is derived from an EMBL/GenBank/DDBJ whole genome shotgun (WGS) entry which is preliminary data.</text>
</comment>
<keyword evidence="3" id="KW-0732">Signal</keyword>
<evidence type="ECO:0000256" key="1">
    <source>
        <dbReference type="SAM" id="MobiDB-lite"/>
    </source>
</evidence>
<name>X6P671_RETFI</name>
<keyword evidence="2" id="KW-1133">Transmembrane helix</keyword>
<evidence type="ECO:0000256" key="2">
    <source>
        <dbReference type="SAM" id="Phobius"/>
    </source>
</evidence>
<proteinExistence type="predicted"/>